<comment type="caution">
    <text evidence="6">The sequence shown here is derived from an EMBL/GenBank/DDBJ whole genome shotgun (WGS) entry which is preliminary data.</text>
</comment>
<dbReference type="Pfam" id="PF00126">
    <property type="entry name" value="HTH_1"/>
    <property type="match status" value="1"/>
</dbReference>
<dbReference type="SUPFAM" id="SSF46785">
    <property type="entry name" value="Winged helix' DNA-binding domain"/>
    <property type="match status" value="1"/>
</dbReference>
<comment type="similarity">
    <text evidence="1">Belongs to the LysR transcriptional regulatory family.</text>
</comment>
<dbReference type="Proteomes" id="UP001501116">
    <property type="component" value="Unassembled WGS sequence"/>
</dbReference>
<dbReference type="Pfam" id="PF03466">
    <property type="entry name" value="LysR_substrate"/>
    <property type="match status" value="1"/>
</dbReference>
<dbReference type="InterPro" id="IPR005119">
    <property type="entry name" value="LysR_subst-bd"/>
</dbReference>
<dbReference type="SUPFAM" id="SSF53850">
    <property type="entry name" value="Periplasmic binding protein-like II"/>
    <property type="match status" value="1"/>
</dbReference>
<evidence type="ECO:0000313" key="7">
    <source>
        <dbReference type="Proteomes" id="UP001501116"/>
    </source>
</evidence>
<evidence type="ECO:0000256" key="4">
    <source>
        <dbReference type="ARBA" id="ARBA00023163"/>
    </source>
</evidence>
<keyword evidence="7" id="KW-1185">Reference proteome</keyword>
<evidence type="ECO:0000256" key="2">
    <source>
        <dbReference type="ARBA" id="ARBA00023015"/>
    </source>
</evidence>
<reference evidence="6 7" key="1">
    <citation type="journal article" date="2019" name="Int. J. Syst. Evol. Microbiol.">
        <title>The Global Catalogue of Microorganisms (GCM) 10K type strain sequencing project: providing services to taxonomists for standard genome sequencing and annotation.</title>
        <authorList>
            <consortium name="The Broad Institute Genomics Platform"/>
            <consortium name="The Broad Institute Genome Sequencing Center for Infectious Disease"/>
            <person name="Wu L."/>
            <person name="Ma J."/>
        </authorList>
    </citation>
    <scope>NUCLEOTIDE SEQUENCE [LARGE SCALE GENOMIC DNA]</scope>
    <source>
        <strain evidence="6 7">JCM 14545</strain>
    </source>
</reference>
<evidence type="ECO:0000259" key="5">
    <source>
        <dbReference type="PROSITE" id="PS50931"/>
    </source>
</evidence>
<sequence>MEMLHLRYFVAVAEELNFSQAAKKLHMAASPLSQRIKDLEHELDQQLFNRSTHKVALTQAGEALLPLARDVLDRVSSIPWKVREAARPGRSTLFVGMPAGVHPALRERVKDLEERTRETAELKRWPGGTAELVADVRDGKLALALARLPVTDPALEVLPVMTERLGAAVPADLFPGRTSLTVADLTGLSYVADSADSTPVYFDELDGRLAAAGVKKRIKLSSSGYAGIAELVSTGIAFSISMLDPGSPMQLYRLDNVTILPLEDFEATLETGLVWRADRGGHGGDLEGLVSRAREVFADPLET</sequence>
<name>A0ABN2QFB1_9PSEU</name>
<dbReference type="InterPro" id="IPR036390">
    <property type="entry name" value="WH_DNA-bd_sf"/>
</dbReference>
<dbReference type="Gene3D" id="3.40.190.10">
    <property type="entry name" value="Periplasmic binding protein-like II"/>
    <property type="match status" value="2"/>
</dbReference>
<evidence type="ECO:0000256" key="3">
    <source>
        <dbReference type="ARBA" id="ARBA00023125"/>
    </source>
</evidence>
<dbReference type="InterPro" id="IPR000847">
    <property type="entry name" value="LysR_HTH_N"/>
</dbReference>
<protein>
    <submittedName>
        <fullName evidence="6">LysR family transcriptional regulator</fullName>
    </submittedName>
</protein>
<keyword evidence="3" id="KW-0238">DNA-binding</keyword>
<dbReference type="CDD" id="cd08414">
    <property type="entry name" value="PBP2_LTTR_aromatics_like"/>
    <property type="match status" value="1"/>
</dbReference>
<dbReference type="EMBL" id="BAAANN010000006">
    <property type="protein sequence ID" value="GAA1951215.1"/>
    <property type="molecule type" value="Genomic_DNA"/>
</dbReference>
<dbReference type="PANTHER" id="PTHR30346">
    <property type="entry name" value="TRANSCRIPTIONAL DUAL REGULATOR HCAR-RELATED"/>
    <property type="match status" value="1"/>
</dbReference>
<dbReference type="PANTHER" id="PTHR30346:SF0">
    <property type="entry name" value="HCA OPERON TRANSCRIPTIONAL ACTIVATOR HCAR"/>
    <property type="match status" value="1"/>
</dbReference>
<dbReference type="Gene3D" id="1.10.10.10">
    <property type="entry name" value="Winged helix-like DNA-binding domain superfamily/Winged helix DNA-binding domain"/>
    <property type="match status" value="1"/>
</dbReference>
<accession>A0ABN2QFB1</accession>
<organism evidence="6 7">
    <name type="scientific">Amycolatopsis minnesotensis</name>
    <dbReference type="NCBI Taxonomy" id="337894"/>
    <lineage>
        <taxon>Bacteria</taxon>
        <taxon>Bacillati</taxon>
        <taxon>Actinomycetota</taxon>
        <taxon>Actinomycetes</taxon>
        <taxon>Pseudonocardiales</taxon>
        <taxon>Pseudonocardiaceae</taxon>
        <taxon>Amycolatopsis</taxon>
    </lineage>
</organism>
<dbReference type="InterPro" id="IPR036388">
    <property type="entry name" value="WH-like_DNA-bd_sf"/>
</dbReference>
<evidence type="ECO:0000256" key="1">
    <source>
        <dbReference type="ARBA" id="ARBA00009437"/>
    </source>
</evidence>
<keyword evidence="4" id="KW-0804">Transcription</keyword>
<evidence type="ECO:0000313" key="6">
    <source>
        <dbReference type="EMBL" id="GAA1951215.1"/>
    </source>
</evidence>
<gene>
    <name evidence="6" type="ORF">GCM10009754_20050</name>
</gene>
<dbReference type="PROSITE" id="PS50931">
    <property type="entry name" value="HTH_LYSR"/>
    <property type="match status" value="1"/>
</dbReference>
<proteinExistence type="inferred from homology"/>
<keyword evidence="2" id="KW-0805">Transcription regulation</keyword>
<feature type="domain" description="HTH lysR-type" evidence="5">
    <location>
        <begin position="1"/>
        <end position="58"/>
    </location>
</feature>
<dbReference type="RefSeq" id="WP_344415956.1">
    <property type="nucleotide sequence ID" value="NZ_BAAANN010000006.1"/>
</dbReference>